<dbReference type="Proteomes" id="UP000001631">
    <property type="component" value="Unassembled WGS sequence"/>
</dbReference>
<dbReference type="HOGENOM" id="CLU_979922_0_0_1"/>
<dbReference type="RefSeq" id="XP_045283702.1">
    <property type="nucleotide sequence ID" value="XM_045435602.1"/>
</dbReference>
<keyword evidence="3" id="KW-1185">Reference proteome</keyword>
<dbReference type="InParanoid" id="C0NZH3"/>
<dbReference type="EMBL" id="GG663378">
    <property type="protein sequence ID" value="EEH03221.1"/>
    <property type="molecule type" value="Genomic_DNA"/>
</dbReference>
<proteinExistence type="predicted"/>
<feature type="region of interest" description="Disordered" evidence="1">
    <location>
        <begin position="36"/>
        <end position="63"/>
    </location>
</feature>
<gene>
    <name evidence="2" type="ORF">HCBG_08553</name>
</gene>
<reference evidence="2" key="1">
    <citation type="submission" date="2009-02" db="EMBL/GenBank/DDBJ databases">
        <title>The Genome Sequence of Ajellomyces capsulatus strain G186AR.</title>
        <authorList>
            <consortium name="The Broad Institute Genome Sequencing Platform"/>
            <person name="Champion M."/>
            <person name="Cuomo C."/>
            <person name="Ma L.-J."/>
            <person name="Henn M.R."/>
            <person name="Sil A."/>
            <person name="Goldman B."/>
            <person name="Young S.K."/>
            <person name="Kodira C.D."/>
            <person name="Zeng Q."/>
            <person name="Koehrsen M."/>
            <person name="Alvarado L."/>
            <person name="Berlin A."/>
            <person name="Borenstein D."/>
            <person name="Chen Z."/>
            <person name="Engels R."/>
            <person name="Freedman E."/>
            <person name="Gellesch M."/>
            <person name="Goldberg J."/>
            <person name="Griggs A."/>
            <person name="Gujja S."/>
            <person name="Heiman D."/>
            <person name="Hepburn T."/>
            <person name="Howarth C."/>
            <person name="Jen D."/>
            <person name="Larson L."/>
            <person name="Lewis B."/>
            <person name="Mehta T."/>
            <person name="Park D."/>
            <person name="Pearson M."/>
            <person name="Roberts A."/>
            <person name="Saif S."/>
            <person name="Shea T."/>
            <person name="Shenoy N."/>
            <person name="Sisk P."/>
            <person name="Stolte C."/>
            <person name="Sykes S."/>
            <person name="Walk T."/>
            <person name="White J."/>
            <person name="Yandava C."/>
            <person name="Klein B."/>
            <person name="McEwen J.G."/>
            <person name="Puccia R."/>
            <person name="Goldman G.H."/>
            <person name="Felipe M.S."/>
            <person name="Nino-Vega G."/>
            <person name="San-Blas G."/>
            <person name="Taylor J."/>
            <person name="Mendoza L."/>
            <person name="Galagan J."/>
            <person name="Nusbaum C."/>
            <person name="Birren B."/>
        </authorList>
    </citation>
    <scope>NUCLEOTIDE SEQUENCE</scope>
    <source>
        <strain evidence="2">G186AR</strain>
    </source>
</reference>
<accession>C0NZH3</accession>
<name>C0NZH3_AJECG</name>
<evidence type="ECO:0000256" key="1">
    <source>
        <dbReference type="SAM" id="MobiDB-lite"/>
    </source>
</evidence>
<sequence>MSPLATKESRHIGRKEDRLYAEIQWAIDRRKPPGFLSETLGRQSLKAPEHPNKSNGSVGTTTNVTTYKRSLSQGMLQYHTGSTPQRSRIRCDRLKDRQYLFPRHKFTPFLDCHPSDLSDVVDTVALSGGFPLNSSTTVDSVPRGRRGRRRLSGENISKGAIKDMYKKKELESTLYFRSSPLMFQDDTNTPSAFWNEQRQRRTKTGCVRVYRYLPRDQIPAVVVLMAQTSYNLQRLYDFRFIVAGGRNSRIGQWS</sequence>
<dbReference type="GeneID" id="69041569"/>
<protein>
    <submittedName>
        <fullName evidence="2">Uncharacterized protein</fullName>
    </submittedName>
</protein>
<evidence type="ECO:0000313" key="3">
    <source>
        <dbReference type="Proteomes" id="UP000001631"/>
    </source>
</evidence>
<feature type="compositionally biased region" description="Low complexity" evidence="1">
    <location>
        <begin position="54"/>
        <end position="63"/>
    </location>
</feature>
<dbReference type="AlphaFoldDB" id="C0NZH3"/>
<evidence type="ECO:0000313" key="2">
    <source>
        <dbReference type="EMBL" id="EEH03221.1"/>
    </source>
</evidence>
<organism evidence="2 3">
    <name type="scientific">Ajellomyces capsulatus (strain G186AR / H82 / ATCC MYA-2454 / RMSCC 2432)</name>
    <name type="common">Darling's disease fungus</name>
    <name type="synonym">Histoplasma capsulatum</name>
    <dbReference type="NCBI Taxonomy" id="447093"/>
    <lineage>
        <taxon>Eukaryota</taxon>
        <taxon>Fungi</taxon>
        <taxon>Dikarya</taxon>
        <taxon>Ascomycota</taxon>
        <taxon>Pezizomycotina</taxon>
        <taxon>Eurotiomycetes</taxon>
        <taxon>Eurotiomycetidae</taxon>
        <taxon>Onygenales</taxon>
        <taxon>Ajellomycetaceae</taxon>
        <taxon>Histoplasma</taxon>
    </lineage>
</organism>